<evidence type="ECO:0000259" key="17">
    <source>
        <dbReference type="PROSITE" id="PS50112"/>
    </source>
</evidence>
<dbReference type="InterPro" id="IPR003661">
    <property type="entry name" value="HisK_dim/P_dom"/>
</dbReference>
<evidence type="ECO:0000256" key="7">
    <source>
        <dbReference type="ARBA" id="ARBA00022741"/>
    </source>
</evidence>
<dbReference type="NCBIfam" id="TIGR00229">
    <property type="entry name" value="sensory_box"/>
    <property type="match status" value="1"/>
</dbReference>
<comment type="caution">
    <text evidence="19">The sequence shown here is derived from an EMBL/GenBank/DDBJ whole genome shotgun (WGS) entry which is preliminary data.</text>
</comment>
<dbReference type="PRINTS" id="PR00344">
    <property type="entry name" value="BCTRLSENSOR"/>
</dbReference>
<evidence type="ECO:0000256" key="10">
    <source>
        <dbReference type="ARBA" id="ARBA00022989"/>
    </source>
</evidence>
<dbReference type="Gene3D" id="3.30.450.20">
    <property type="entry name" value="PAS domain"/>
    <property type="match status" value="1"/>
</dbReference>
<dbReference type="PROSITE" id="PS50112">
    <property type="entry name" value="PAS"/>
    <property type="match status" value="1"/>
</dbReference>
<dbReference type="Pfam" id="PF02518">
    <property type="entry name" value="HATPase_c"/>
    <property type="match status" value="1"/>
</dbReference>
<keyword evidence="14" id="KW-0732">Signal</keyword>
<evidence type="ECO:0000256" key="1">
    <source>
        <dbReference type="ARBA" id="ARBA00000085"/>
    </source>
</evidence>
<dbReference type="Gene3D" id="3.30.565.10">
    <property type="entry name" value="Histidine kinase-like ATPase, C-terminal domain"/>
    <property type="match status" value="1"/>
</dbReference>
<dbReference type="SUPFAM" id="SSF47384">
    <property type="entry name" value="Homodimeric domain of signal transducing histidine kinase"/>
    <property type="match status" value="1"/>
</dbReference>
<dbReference type="GO" id="GO:0000155">
    <property type="term" value="F:phosphorelay sensor kinase activity"/>
    <property type="evidence" value="ECO:0007669"/>
    <property type="project" value="InterPro"/>
</dbReference>
<feature type="domain" description="PAS" evidence="17">
    <location>
        <begin position="409"/>
        <end position="462"/>
    </location>
</feature>
<evidence type="ECO:0000256" key="8">
    <source>
        <dbReference type="ARBA" id="ARBA00022777"/>
    </source>
</evidence>
<dbReference type="FunFam" id="1.10.287.130:FF:000004">
    <property type="entry name" value="Ethylene receptor 1"/>
    <property type="match status" value="1"/>
</dbReference>
<dbReference type="SUPFAM" id="SSF55785">
    <property type="entry name" value="PYP-like sensor domain (PAS domain)"/>
    <property type="match status" value="1"/>
</dbReference>
<organism evidence="19 20">
    <name type="scientific">Oceanidesulfovibrio marinus</name>
    <dbReference type="NCBI Taxonomy" id="370038"/>
    <lineage>
        <taxon>Bacteria</taxon>
        <taxon>Pseudomonadati</taxon>
        <taxon>Thermodesulfobacteriota</taxon>
        <taxon>Desulfovibrionia</taxon>
        <taxon>Desulfovibrionales</taxon>
        <taxon>Desulfovibrionaceae</taxon>
        <taxon>Oceanidesulfovibrio</taxon>
    </lineage>
</organism>
<dbReference type="Pfam" id="PF04392">
    <property type="entry name" value="ABC_sub_bind"/>
    <property type="match status" value="1"/>
</dbReference>
<dbReference type="InterPro" id="IPR011006">
    <property type="entry name" value="CheY-like_superfamily"/>
</dbReference>
<dbReference type="InterPro" id="IPR000700">
    <property type="entry name" value="PAS-assoc_C"/>
</dbReference>
<accession>A0A6P1ZHJ3</accession>
<dbReference type="SUPFAM" id="SSF55874">
    <property type="entry name" value="ATPase domain of HSP90 chaperone/DNA topoisomerase II/histidine kinase"/>
    <property type="match status" value="1"/>
</dbReference>
<evidence type="ECO:0000256" key="2">
    <source>
        <dbReference type="ARBA" id="ARBA00004370"/>
    </source>
</evidence>
<dbReference type="InterPro" id="IPR005467">
    <property type="entry name" value="His_kinase_dom"/>
</dbReference>
<evidence type="ECO:0000256" key="14">
    <source>
        <dbReference type="SAM" id="SignalP"/>
    </source>
</evidence>
<keyword evidence="7" id="KW-0547">Nucleotide-binding</keyword>
<evidence type="ECO:0000259" key="15">
    <source>
        <dbReference type="PROSITE" id="PS50109"/>
    </source>
</evidence>
<dbReference type="InterPro" id="IPR003594">
    <property type="entry name" value="HATPase_dom"/>
</dbReference>
<dbReference type="SMART" id="SM00448">
    <property type="entry name" value="REC"/>
    <property type="match status" value="1"/>
</dbReference>
<dbReference type="CDD" id="cd00130">
    <property type="entry name" value="PAS"/>
    <property type="match status" value="1"/>
</dbReference>
<dbReference type="SMART" id="SM00091">
    <property type="entry name" value="PAS"/>
    <property type="match status" value="1"/>
</dbReference>
<evidence type="ECO:0000313" key="19">
    <source>
        <dbReference type="EMBL" id="TVM34639.1"/>
    </source>
</evidence>
<dbReference type="InterPro" id="IPR004358">
    <property type="entry name" value="Sig_transdc_His_kin-like_C"/>
</dbReference>
<evidence type="ECO:0000256" key="12">
    <source>
        <dbReference type="PROSITE-ProRule" id="PRU00169"/>
    </source>
</evidence>
<dbReference type="PANTHER" id="PTHR45339:SF3">
    <property type="entry name" value="HISTIDINE KINASE"/>
    <property type="match status" value="1"/>
</dbReference>
<evidence type="ECO:0000256" key="3">
    <source>
        <dbReference type="ARBA" id="ARBA00012438"/>
    </source>
</evidence>
<evidence type="ECO:0000256" key="6">
    <source>
        <dbReference type="ARBA" id="ARBA00022692"/>
    </source>
</evidence>
<dbReference type="SMART" id="SM00387">
    <property type="entry name" value="HATPase_c"/>
    <property type="match status" value="1"/>
</dbReference>
<dbReference type="EC" id="2.7.13.3" evidence="3"/>
<dbReference type="InterPro" id="IPR036097">
    <property type="entry name" value="HisK_dim/P_sf"/>
</dbReference>
<dbReference type="InterPro" id="IPR036890">
    <property type="entry name" value="HATPase_C_sf"/>
</dbReference>
<keyword evidence="10 13" id="KW-1133">Transmembrane helix</keyword>
<dbReference type="InterPro" id="IPR035965">
    <property type="entry name" value="PAS-like_dom_sf"/>
</dbReference>
<proteinExistence type="predicted"/>
<keyword evidence="4 12" id="KW-0597">Phosphoprotein</keyword>
<dbReference type="OrthoDB" id="5442910at2"/>
<feature type="domain" description="Histidine kinase" evidence="15">
    <location>
        <begin position="536"/>
        <end position="758"/>
    </location>
</feature>
<dbReference type="SMART" id="SM00388">
    <property type="entry name" value="HisKA"/>
    <property type="match status" value="1"/>
</dbReference>
<dbReference type="RefSeq" id="WP_144304960.1">
    <property type="nucleotide sequence ID" value="NZ_QMIF01000004.1"/>
</dbReference>
<evidence type="ECO:0000256" key="9">
    <source>
        <dbReference type="ARBA" id="ARBA00022840"/>
    </source>
</evidence>
<dbReference type="AlphaFoldDB" id="A0A6P1ZHJ3"/>
<dbReference type="Gene3D" id="1.10.287.130">
    <property type="match status" value="1"/>
</dbReference>
<keyword evidence="5" id="KW-0808">Transferase</keyword>
<feature type="modified residue" description="4-aspartylphosphate" evidence="12">
    <location>
        <position position="830"/>
    </location>
</feature>
<dbReference type="FunFam" id="3.30.565.10:FF:000010">
    <property type="entry name" value="Sensor histidine kinase RcsC"/>
    <property type="match status" value="1"/>
</dbReference>
<dbReference type="InterPro" id="IPR001610">
    <property type="entry name" value="PAC"/>
</dbReference>
<dbReference type="Pfam" id="PF00512">
    <property type="entry name" value="HisKA"/>
    <property type="match status" value="1"/>
</dbReference>
<keyword evidence="11 13" id="KW-0472">Membrane</keyword>
<feature type="signal peptide" evidence="14">
    <location>
        <begin position="1"/>
        <end position="28"/>
    </location>
</feature>
<sequence length="908" mass="100454">MVPGKRTTSLRVALCALLFLLLQIAAHAVPPCCAAAPARNVLLISSYHPGFPTFFRQVEGLNSVLKPAGVKLDVEFMDSKRFNIPENLTLFYELLKFKLGKLSPYDVIVTSDDNALSFALKHRDTLFPDTPIVFCGVNNESLAHSMVTDPMVTGVIESVSMQETIDLIWKLRPDAKTMYAIVDETPSGQGDLATYRSMQSHYPGRNLAVLSLTDMTWEELGQELESIPESSGLLLLSAYRDKNGASKTFEEGLAWILDHAKAPLFHLWSHGLGQGIIGGKIISQFEQGRIAGHMALRLINGEPPRSIPIIEGDQANRFAFDQLVLNKYHISDALVPPNSQILNKPPGIWSTHRIEVVAALIVFMLLAVFFVILSLYANKLRKTKVMLSEAHKRLSFHVTNSPLALVEWEDGRHIKKWSKQAEEMFGWTEEEVIGKNWNDFEFIYEDDIEDVTNELLNLFEGRSTFNTVENRNYRKDKSIIYCQWYNSSLMDEDGAMISLLSQVADVTKLKTYEANLLQAKEQAEASNRAKSEFLANMSHEIRTPMNGVVGMLQLLRSSKLNPEQSNSVDMALQASERLTLLLSDILDISVIEAGYLKVNKSPLDISGVLKQTVELFKPAFSQKGIVFSASIDPDVRTRVLGDATRVQQVLANFIGNAFKFTALGSVAVSISSQPVHPPGHVRLLFTVADTGIGISDNSLEILFNPFTQGSQGHQRNHEGAGLGLSICKRLVELMGGSICVDSELGVGTTIYCTIPFELDQRTGAVRDDRLAEEEPGPEKIKVLVAEDDAISRTAARKQLEHMGYEVCVVENGQRLLEVLREETPDVILMDVRMPLMDGLEATRAIRRGEAGADKAGIPIIAMTAYAMNGDRDLILAAGMDEYISKPVDLSVLKAVLESVLKQSKADHG</sequence>
<keyword evidence="8" id="KW-0418">Kinase</keyword>
<feature type="transmembrane region" description="Helical" evidence="13">
    <location>
        <begin position="356"/>
        <end position="377"/>
    </location>
</feature>
<feature type="chain" id="PRO_5027007616" description="histidine kinase" evidence="14">
    <location>
        <begin position="29"/>
        <end position="908"/>
    </location>
</feature>
<dbReference type="Gene3D" id="3.40.50.2300">
    <property type="match status" value="1"/>
</dbReference>
<evidence type="ECO:0000313" key="20">
    <source>
        <dbReference type="Proteomes" id="UP000434052"/>
    </source>
</evidence>
<name>A0A6P1ZHJ3_9BACT</name>
<dbReference type="InterPro" id="IPR007487">
    <property type="entry name" value="ABC_transpt-TYRBP-like"/>
</dbReference>
<dbReference type="PANTHER" id="PTHR45339">
    <property type="entry name" value="HYBRID SIGNAL TRANSDUCTION HISTIDINE KINASE J"/>
    <property type="match status" value="1"/>
</dbReference>
<dbReference type="SMART" id="SM00086">
    <property type="entry name" value="PAC"/>
    <property type="match status" value="1"/>
</dbReference>
<comment type="catalytic activity">
    <reaction evidence="1">
        <text>ATP + protein L-histidine = ADP + protein N-phospho-L-histidine.</text>
        <dbReference type="EC" id="2.7.13.3"/>
    </reaction>
</comment>
<dbReference type="Pfam" id="PF00072">
    <property type="entry name" value="Response_reg"/>
    <property type="match status" value="1"/>
</dbReference>
<dbReference type="Pfam" id="PF08447">
    <property type="entry name" value="PAS_3"/>
    <property type="match status" value="1"/>
</dbReference>
<evidence type="ECO:0000256" key="13">
    <source>
        <dbReference type="SAM" id="Phobius"/>
    </source>
</evidence>
<evidence type="ECO:0000256" key="4">
    <source>
        <dbReference type="ARBA" id="ARBA00022553"/>
    </source>
</evidence>
<dbReference type="PROSITE" id="PS50110">
    <property type="entry name" value="RESPONSE_REGULATORY"/>
    <property type="match status" value="1"/>
</dbReference>
<dbReference type="InterPro" id="IPR000014">
    <property type="entry name" value="PAS"/>
</dbReference>
<comment type="subcellular location">
    <subcellularLocation>
        <location evidence="2">Membrane</location>
    </subcellularLocation>
</comment>
<dbReference type="CDD" id="cd17546">
    <property type="entry name" value="REC_hyHK_CKI1_RcsC-like"/>
    <property type="match status" value="1"/>
</dbReference>
<dbReference type="Proteomes" id="UP000434052">
    <property type="component" value="Unassembled WGS sequence"/>
</dbReference>
<dbReference type="InterPro" id="IPR013655">
    <property type="entry name" value="PAS_fold_3"/>
</dbReference>
<dbReference type="EMBL" id="QMIF01000004">
    <property type="protein sequence ID" value="TVM34639.1"/>
    <property type="molecule type" value="Genomic_DNA"/>
</dbReference>
<dbReference type="InterPro" id="IPR001789">
    <property type="entry name" value="Sig_transdc_resp-reg_receiver"/>
</dbReference>
<evidence type="ECO:0000256" key="5">
    <source>
        <dbReference type="ARBA" id="ARBA00022679"/>
    </source>
</evidence>
<dbReference type="CDD" id="cd16922">
    <property type="entry name" value="HATPase_EvgS-ArcB-TorS-like"/>
    <property type="match status" value="1"/>
</dbReference>
<feature type="domain" description="Response regulatory" evidence="16">
    <location>
        <begin position="781"/>
        <end position="900"/>
    </location>
</feature>
<reference evidence="19 20" key="1">
    <citation type="submission" date="2018-06" db="EMBL/GenBank/DDBJ databases">
        <title>Complete genome of Desulfovibrio marinus P48SEP.</title>
        <authorList>
            <person name="Crispim J.S."/>
            <person name="Vidigal P.M.P."/>
            <person name="Silva L.C.F."/>
            <person name="Araujo L.C."/>
            <person name="Laguardia C.N."/>
            <person name="Dias R.S."/>
            <person name="Sousa M.P."/>
            <person name="Paula S.O."/>
            <person name="Silva C."/>
        </authorList>
    </citation>
    <scope>NUCLEOTIDE SEQUENCE [LARGE SCALE GENOMIC DNA]</scope>
    <source>
        <strain evidence="19 20">P48SEP</strain>
    </source>
</reference>
<gene>
    <name evidence="19" type="ORF">DQK91_08695</name>
</gene>
<dbReference type="PROSITE" id="PS50109">
    <property type="entry name" value="HIS_KIN"/>
    <property type="match status" value="1"/>
</dbReference>
<protein>
    <recommendedName>
        <fullName evidence="3">histidine kinase</fullName>
        <ecNumber evidence="3">2.7.13.3</ecNumber>
    </recommendedName>
</protein>
<dbReference type="GO" id="GO:0005524">
    <property type="term" value="F:ATP binding"/>
    <property type="evidence" value="ECO:0007669"/>
    <property type="project" value="UniProtKB-KW"/>
</dbReference>
<dbReference type="GO" id="GO:0016020">
    <property type="term" value="C:membrane"/>
    <property type="evidence" value="ECO:0007669"/>
    <property type="project" value="UniProtKB-SubCell"/>
</dbReference>
<dbReference type="PROSITE" id="PS50113">
    <property type="entry name" value="PAC"/>
    <property type="match status" value="1"/>
</dbReference>
<keyword evidence="6 13" id="KW-0812">Transmembrane</keyword>
<evidence type="ECO:0000256" key="11">
    <source>
        <dbReference type="ARBA" id="ARBA00023136"/>
    </source>
</evidence>
<dbReference type="CDD" id="cd00082">
    <property type="entry name" value="HisKA"/>
    <property type="match status" value="1"/>
</dbReference>
<feature type="domain" description="PAC" evidence="18">
    <location>
        <begin position="466"/>
        <end position="518"/>
    </location>
</feature>
<keyword evidence="9" id="KW-0067">ATP-binding</keyword>
<dbReference type="SUPFAM" id="SSF52172">
    <property type="entry name" value="CheY-like"/>
    <property type="match status" value="1"/>
</dbReference>
<evidence type="ECO:0000259" key="18">
    <source>
        <dbReference type="PROSITE" id="PS50113"/>
    </source>
</evidence>
<evidence type="ECO:0000259" key="16">
    <source>
        <dbReference type="PROSITE" id="PS50110"/>
    </source>
</evidence>